<proteinExistence type="predicted"/>
<comment type="caution">
    <text evidence="1">The sequence shown here is derived from an EMBL/GenBank/DDBJ whole genome shotgun (WGS) entry which is preliminary data.</text>
</comment>
<gene>
    <name evidence="1" type="ORF">G4223_16775</name>
</gene>
<protein>
    <submittedName>
        <fullName evidence="1">ABC transporter substrate-binding protein</fullName>
    </submittedName>
</protein>
<dbReference type="PANTHER" id="PTHR36573:SF1">
    <property type="entry name" value="INTERMEMBRANE PHOSPHOLIPID TRANSPORT SYSTEM BINDING PROTEIN MLAC"/>
    <property type="match status" value="1"/>
</dbReference>
<dbReference type="EMBL" id="JAAIYP010000043">
    <property type="protein sequence ID" value="NFV81767.1"/>
    <property type="molecule type" value="Genomic_DNA"/>
</dbReference>
<dbReference type="Gene3D" id="3.10.450.710">
    <property type="entry name" value="Tgt2/MlaC"/>
    <property type="match status" value="1"/>
</dbReference>
<dbReference type="Pfam" id="PF05494">
    <property type="entry name" value="MlaC"/>
    <property type="match status" value="1"/>
</dbReference>
<evidence type="ECO:0000313" key="2">
    <source>
        <dbReference type="Proteomes" id="UP000480684"/>
    </source>
</evidence>
<organism evidence="1 2">
    <name type="scientific">Magnetospirillum aberrantis SpK</name>
    <dbReference type="NCBI Taxonomy" id="908842"/>
    <lineage>
        <taxon>Bacteria</taxon>
        <taxon>Pseudomonadati</taxon>
        <taxon>Pseudomonadota</taxon>
        <taxon>Alphaproteobacteria</taxon>
        <taxon>Rhodospirillales</taxon>
        <taxon>Rhodospirillaceae</taxon>
        <taxon>Magnetospirillum</taxon>
    </lineage>
</organism>
<dbReference type="InterPro" id="IPR008869">
    <property type="entry name" value="MlaC/ttg2D"/>
</dbReference>
<dbReference type="RefSeq" id="WP_163682136.1">
    <property type="nucleotide sequence ID" value="NZ_JAAIYP010000043.1"/>
</dbReference>
<dbReference type="PANTHER" id="PTHR36573">
    <property type="entry name" value="INTERMEMBRANE PHOSPHOLIPID TRANSPORT SYSTEM BINDING PROTEIN MLAC"/>
    <property type="match status" value="1"/>
</dbReference>
<name>A0A7C9UVP4_9PROT</name>
<keyword evidence="2" id="KW-1185">Reference proteome</keyword>
<sequence length="194" mass="21159">MVGATAALSFMVGTAAAQDGAVAFLDGVSKEVLAEVTAPGLSHGERQQNFRAILQRVFGMDEICRQVLGRYGRTATAEQQQEFRRLFEDMLVVTWARRFQDYTGGGMRFGAATPIGNGDVLVSSQIDGSGNQPLNVEWRLRGEGEGYRLLDIKAEGTSMVLTYRSEYQTVLRHGGLDELNGLLRKKIEQLAGAG</sequence>
<dbReference type="Proteomes" id="UP000480684">
    <property type="component" value="Unassembled WGS sequence"/>
</dbReference>
<dbReference type="InterPro" id="IPR042245">
    <property type="entry name" value="Tgt2/MlaC_sf"/>
</dbReference>
<accession>A0A7C9UVP4</accession>
<reference evidence="1 2" key="1">
    <citation type="submission" date="2020-02" db="EMBL/GenBank/DDBJ databases">
        <authorList>
            <person name="Dziuba M."/>
            <person name="Kuznetsov B."/>
            <person name="Mardanov A."/>
            <person name="Ravin N."/>
            <person name="Grouzdev D."/>
        </authorList>
    </citation>
    <scope>NUCLEOTIDE SEQUENCE [LARGE SCALE GENOMIC DNA]</scope>
    <source>
        <strain evidence="1 2">SpK</strain>
    </source>
</reference>
<evidence type="ECO:0000313" key="1">
    <source>
        <dbReference type="EMBL" id="NFV81767.1"/>
    </source>
</evidence>
<dbReference type="AlphaFoldDB" id="A0A7C9UVP4"/>